<dbReference type="PANTHER" id="PTHR45790:SF6">
    <property type="entry name" value="UROPORPHYRINOGEN-III C-METHYLTRANSFERASE"/>
    <property type="match status" value="1"/>
</dbReference>
<dbReference type="CDD" id="cd11642">
    <property type="entry name" value="SUMT"/>
    <property type="match status" value="1"/>
</dbReference>
<name>A0A4T0FXV5_9BASI</name>
<feature type="domain" description="Siroheme biosynthesis protein Met8 C-terminal" evidence="12">
    <location>
        <begin position="245"/>
        <end position="284"/>
    </location>
</feature>
<evidence type="ECO:0000256" key="3">
    <source>
        <dbReference type="ARBA" id="ARBA00022603"/>
    </source>
</evidence>
<dbReference type="PANTHER" id="PTHR45790">
    <property type="entry name" value="SIROHEME SYNTHASE-RELATED"/>
    <property type="match status" value="1"/>
</dbReference>
<evidence type="ECO:0000256" key="4">
    <source>
        <dbReference type="ARBA" id="ARBA00022679"/>
    </source>
</evidence>
<dbReference type="Gene3D" id="3.30.950.10">
    <property type="entry name" value="Methyltransferase, Cobalt-precorrin-4 Transmethylase, Domain 2"/>
    <property type="match status" value="1"/>
</dbReference>
<dbReference type="SUPFAM" id="SSF75615">
    <property type="entry name" value="Siroheme synthase middle domains-like"/>
    <property type="match status" value="1"/>
</dbReference>
<dbReference type="Pfam" id="PF14824">
    <property type="entry name" value="Sirohm_synth_M"/>
    <property type="match status" value="1"/>
</dbReference>
<dbReference type="Gene3D" id="3.40.1010.10">
    <property type="entry name" value="Cobalt-precorrin-4 Transmethylase, Domain 1"/>
    <property type="match status" value="1"/>
</dbReference>
<feature type="domain" description="Tetrapyrrole methylase" evidence="11">
    <location>
        <begin position="320"/>
        <end position="529"/>
    </location>
</feature>
<accession>A0A4T0FXV5</accession>
<keyword evidence="15" id="KW-1185">Reference proteome</keyword>
<dbReference type="InterPro" id="IPR006366">
    <property type="entry name" value="CobA/CysG_C"/>
</dbReference>
<keyword evidence="8" id="KW-0627">Porphyrin biosynthesis</keyword>
<dbReference type="GO" id="GO:0019354">
    <property type="term" value="P:siroheme biosynthetic process"/>
    <property type="evidence" value="ECO:0007669"/>
    <property type="project" value="InterPro"/>
</dbReference>
<evidence type="ECO:0000259" key="11">
    <source>
        <dbReference type="Pfam" id="PF00590"/>
    </source>
</evidence>
<dbReference type="NCBIfam" id="TIGR01469">
    <property type="entry name" value="cobA_cysG_Cterm"/>
    <property type="match status" value="1"/>
</dbReference>
<feature type="domain" description="Siroheme synthase central" evidence="13">
    <location>
        <begin position="156"/>
        <end position="178"/>
    </location>
</feature>
<evidence type="ECO:0000256" key="9">
    <source>
        <dbReference type="ARBA" id="ARBA00035662"/>
    </source>
</evidence>
<organism evidence="14 15">
    <name type="scientific">Wallemia hederae</name>
    <dbReference type="NCBI Taxonomy" id="1540922"/>
    <lineage>
        <taxon>Eukaryota</taxon>
        <taxon>Fungi</taxon>
        <taxon>Dikarya</taxon>
        <taxon>Basidiomycota</taxon>
        <taxon>Wallemiomycotina</taxon>
        <taxon>Wallemiomycetes</taxon>
        <taxon>Wallemiales</taxon>
        <taxon>Wallemiaceae</taxon>
        <taxon>Wallemia</taxon>
    </lineage>
</organism>
<evidence type="ECO:0000313" key="14">
    <source>
        <dbReference type="EMBL" id="TIA93598.1"/>
    </source>
</evidence>
<dbReference type="InterPro" id="IPR035996">
    <property type="entry name" value="4pyrrol_Methylase_sf"/>
</dbReference>
<keyword evidence="2" id="KW-0488">Methylation</keyword>
<keyword evidence="4" id="KW-0808">Transferase</keyword>
<evidence type="ECO:0000256" key="6">
    <source>
        <dbReference type="ARBA" id="ARBA00023002"/>
    </source>
</evidence>
<comment type="caution">
    <text evidence="14">The sequence shown here is derived from an EMBL/GenBank/DDBJ whole genome shotgun (WGS) entry which is preliminary data.</text>
</comment>
<evidence type="ECO:0000256" key="5">
    <source>
        <dbReference type="ARBA" id="ARBA00022691"/>
    </source>
</evidence>
<dbReference type="EMBL" id="SPNW01000001">
    <property type="protein sequence ID" value="TIA93598.1"/>
    <property type="molecule type" value="Genomic_DNA"/>
</dbReference>
<keyword evidence="7" id="KW-0520">NAD</keyword>
<dbReference type="Pfam" id="PF14823">
    <property type="entry name" value="Sirohm_synth_C"/>
    <property type="match status" value="1"/>
</dbReference>
<comment type="similarity">
    <text evidence="9">In the N-terminal section; belongs to the precorrin methyltransferase family.</text>
</comment>
<dbReference type="GO" id="GO:0032259">
    <property type="term" value="P:methylation"/>
    <property type="evidence" value="ECO:0007669"/>
    <property type="project" value="UniProtKB-KW"/>
</dbReference>
<evidence type="ECO:0000256" key="8">
    <source>
        <dbReference type="ARBA" id="ARBA00023244"/>
    </source>
</evidence>
<dbReference type="OrthoDB" id="508204at2759"/>
<evidence type="ECO:0000256" key="2">
    <source>
        <dbReference type="ARBA" id="ARBA00022481"/>
    </source>
</evidence>
<keyword evidence="5" id="KW-0949">S-adenosyl-L-methionine</keyword>
<evidence type="ECO:0000259" key="12">
    <source>
        <dbReference type="Pfam" id="PF14823"/>
    </source>
</evidence>
<evidence type="ECO:0000259" key="13">
    <source>
        <dbReference type="Pfam" id="PF14824"/>
    </source>
</evidence>
<evidence type="ECO:0000256" key="1">
    <source>
        <dbReference type="ARBA" id="ARBA00012400"/>
    </source>
</evidence>
<feature type="region of interest" description="Disordered" evidence="10">
    <location>
        <begin position="639"/>
        <end position="670"/>
    </location>
</feature>
<dbReference type="Gene3D" id="3.40.50.720">
    <property type="entry name" value="NAD(P)-binding Rossmann-like Domain"/>
    <property type="match status" value="1"/>
</dbReference>
<dbReference type="GO" id="GO:0004851">
    <property type="term" value="F:uroporphyrin-III C-methyltransferase activity"/>
    <property type="evidence" value="ECO:0007669"/>
    <property type="project" value="TreeGrafter"/>
</dbReference>
<evidence type="ECO:0000256" key="10">
    <source>
        <dbReference type="SAM" id="MobiDB-lite"/>
    </source>
</evidence>
<dbReference type="GO" id="GO:0043115">
    <property type="term" value="F:precorrin-2 dehydrogenase activity"/>
    <property type="evidence" value="ECO:0007669"/>
    <property type="project" value="UniProtKB-EC"/>
</dbReference>
<keyword evidence="6" id="KW-0560">Oxidoreductase</keyword>
<dbReference type="Pfam" id="PF00590">
    <property type="entry name" value="TP_methylase"/>
    <property type="match status" value="1"/>
</dbReference>
<dbReference type="InterPro" id="IPR028162">
    <property type="entry name" value="Met8_C"/>
</dbReference>
<dbReference type="EC" id="1.3.1.76" evidence="1"/>
<dbReference type="InterPro" id="IPR050161">
    <property type="entry name" value="Siro_Cobalamin_biosynth"/>
</dbReference>
<proteinExistence type="inferred from homology"/>
<reference evidence="14 15" key="1">
    <citation type="submission" date="2019-03" db="EMBL/GenBank/DDBJ databases">
        <title>Sequencing 23 genomes of Wallemia ichthyophaga.</title>
        <authorList>
            <person name="Gostincar C."/>
        </authorList>
    </citation>
    <scope>NUCLEOTIDE SEQUENCE [LARGE SCALE GENOMIC DNA]</scope>
    <source>
        <strain evidence="14 15">EXF-5753</strain>
    </source>
</reference>
<dbReference type="InterPro" id="IPR000878">
    <property type="entry name" value="4pyrrol_Mease"/>
</dbReference>
<sequence>MSTAPFRQPSGGASLLIALSSSTKTVLVIGHNRLAASRAYAALDADCRVIVIGHGIDDACPEIRYRVQHNQVTYRTATTDSEAESAFRESVDSGITFATITDSSVDDNRPLCSTKTLVDLARSLNIPINVTDRPEFCDYTFPTTHRFARSDDNASPLQIAVTTNSKGCRLASRIKREMIAHLPAQIGNAVHNIGLLRSRAKRYVSRMKLERTTSQSSLSEELADLDNLNAAVPQLHHHQSVEDVPEKALRRMRWVAQISEYWPLEYLAKMDEASIDSLLDAYGEPHQPSTPKVEVDAKEWPVVPSANDRHALGSERKGHIVLVGAGLGSPELLTIAAYRALMTADLVLSDKLVPAAVLKLIPKSTEVRIARKFPGNAEGAQAELMNWAVEGARAGKVVVRCELKQGDPFVYGRGGEEVVHFRAHGYEAVVVPGISSAMSAPLMAGIPVTQRGASDSYLLCTGVGRGGKALSVPEYVRARTLVILMGVARLAELVSSLDGLGYPAIIPVAIIEQASSSSQRVVMSTLKDIVAAYSSAGEQRPPGMIVVGWTILSLHGQSGDMTVLDDNAESQDEDRVKRWLNGKLSIVNEGPGTAWDEWLKEVSRPVVLPPMSSDEPVPAPAIEVAASEELSATTVPGLIPPTPALSTASSPQPSPLEAGPSTPAPAPAVPAATVVQDSPLAATLTSLIELAKLGNWHSLSHAALNAETMFAQVDAADKLWEGVYTFSALSDILIDNVPGAQATLIRAPTVVRDRLGTVVQCYAYKQYKDALQALALLESHPHSLINESVTHVFDGVVAALQNKILGKALNVVAVSCSAVPVSTVSESVGVSHDKLVTFLKDLNWRFSDDGQVVYPLTSSTATAAQQPGIQNIASSIYLLEAN</sequence>
<dbReference type="SUPFAM" id="SSF53790">
    <property type="entry name" value="Tetrapyrrole methylase"/>
    <property type="match status" value="1"/>
</dbReference>
<keyword evidence="3" id="KW-0489">Methyltransferase</keyword>
<protein>
    <recommendedName>
        <fullName evidence="1">precorrin-2 dehydrogenase</fullName>
        <ecNumber evidence="1">1.3.1.76</ecNumber>
    </recommendedName>
</protein>
<dbReference type="InterPro" id="IPR014776">
    <property type="entry name" value="4pyrrole_Mease_sub2"/>
</dbReference>
<evidence type="ECO:0000256" key="7">
    <source>
        <dbReference type="ARBA" id="ARBA00023027"/>
    </source>
</evidence>
<dbReference type="Pfam" id="PF13241">
    <property type="entry name" value="NAD_binding_7"/>
    <property type="match status" value="1"/>
</dbReference>
<dbReference type="InterPro" id="IPR028281">
    <property type="entry name" value="Sirohaem_synthase_central"/>
</dbReference>
<dbReference type="FunFam" id="3.40.1010.10:FF:000006">
    <property type="entry name" value="Siroheme synthase, putative"/>
    <property type="match status" value="1"/>
</dbReference>
<dbReference type="Proteomes" id="UP000310189">
    <property type="component" value="Unassembled WGS sequence"/>
</dbReference>
<dbReference type="InterPro" id="IPR014777">
    <property type="entry name" value="4pyrrole_Mease_sub1"/>
</dbReference>
<gene>
    <name evidence="14" type="ORF">E3P99_00014</name>
</gene>
<dbReference type="InterPro" id="IPR036291">
    <property type="entry name" value="NAD(P)-bd_dom_sf"/>
</dbReference>
<dbReference type="SUPFAM" id="SSF51735">
    <property type="entry name" value="NAD(P)-binding Rossmann-fold domains"/>
    <property type="match status" value="1"/>
</dbReference>
<dbReference type="AlphaFoldDB" id="A0A4T0FXV5"/>
<evidence type="ECO:0000313" key="15">
    <source>
        <dbReference type="Proteomes" id="UP000310189"/>
    </source>
</evidence>